<sequence length="39" mass="4129">MSSIRRFNGIVLVVSTILCNLAADSGETVGVEVLCGTFR</sequence>
<dbReference type="AlphaFoldDB" id="A0A3E0GTR5"/>
<organism evidence="1 2">
    <name type="scientific">Kutzneria buriramensis</name>
    <dbReference type="NCBI Taxonomy" id="1045776"/>
    <lineage>
        <taxon>Bacteria</taxon>
        <taxon>Bacillati</taxon>
        <taxon>Actinomycetota</taxon>
        <taxon>Actinomycetes</taxon>
        <taxon>Pseudonocardiales</taxon>
        <taxon>Pseudonocardiaceae</taxon>
        <taxon>Kutzneria</taxon>
    </lineage>
</organism>
<comment type="caution">
    <text evidence="1">The sequence shown here is derived from an EMBL/GenBank/DDBJ whole genome shotgun (WGS) entry which is preliminary data.</text>
</comment>
<gene>
    <name evidence="1" type="ORF">BCF44_13171</name>
</gene>
<evidence type="ECO:0000313" key="1">
    <source>
        <dbReference type="EMBL" id="REH27016.1"/>
    </source>
</evidence>
<protein>
    <submittedName>
        <fullName evidence="1">Uncharacterized protein</fullName>
    </submittedName>
</protein>
<name>A0A3E0GTR5_9PSEU</name>
<dbReference type="Proteomes" id="UP000256269">
    <property type="component" value="Unassembled WGS sequence"/>
</dbReference>
<keyword evidence="2" id="KW-1185">Reference proteome</keyword>
<proteinExistence type="predicted"/>
<evidence type="ECO:0000313" key="2">
    <source>
        <dbReference type="Proteomes" id="UP000256269"/>
    </source>
</evidence>
<dbReference type="EMBL" id="QUNO01000031">
    <property type="protein sequence ID" value="REH27016.1"/>
    <property type="molecule type" value="Genomic_DNA"/>
</dbReference>
<accession>A0A3E0GTR5</accession>
<reference evidence="1 2" key="1">
    <citation type="submission" date="2018-08" db="EMBL/GenBank/DDBJ databases">
        <title>Genomic Encyclopedia of Archaeal and Bacterial Type Strains, Phase II (KMG-II): from individual species to whole genera.</title>
        <authorList>
            <person name="Goeker M."/>
        </authorList>
    </citation>
    <scope>NUCLEOTIDE SEQUENCE [LARGE SCALE GENOMIC DNA]</scope>
    <source>
        <strain evidence="1 2">DSM 45791</strain>
    </source>
</reference>